<proteinExistence type="predicted"/>
<comment type="caution">
    <text evidence="1">The sequence shown here is derived from an EMBL/GenBank/DDBJ whole genome shotgun (WGS) entry which is preliminary data.</text>
</comment>
<protein>
    <submittedName>
        <fullName evidence="1">DUF2267 domain-containing protein</fullName>
    </submittedName>
</protein>
<dbReference type="InterPro" id="IPR018727">
    <property type="entry name" value="DUF2267"/>
</dbReference>
<dbReference type="Pfam" id="PF10025">
    <property type="entry name" value="DUF2267"/>
    <property type="match status" value="1"/>
</dbReference>
<gene>
    <name evidence="1" type="ORF">EYW49_00440</name>
</gene>
<dbReference type="EMBL" id="SJFN01000001">
    <property type="protein sequence ID" value="TBW41233.1"/>
    <property type="molecule type" value="Genomic_DNA"/>
</dbReference>
<sequence>MRRRNRWRSERGVRSSARQGGFAMPIPRDYVFATPDFERFLGDLEETSLLASHSNAYAEARAVFHVFRRHATPAQALAFAAVLPPLLKAMFLEDWDIEAPIAAFPDDDAGLAAEFATEQVVRDAAAAIADVAATLRRHVDRVALDRVLAALPEGARAYWRA</sequence>
<organism evidence="1 2">
    <name type="scientific">Siculibacillus lacustris</name>
    <dbReference type="NCBI Taxonomy" id="1549641"/>
    <lineage>
        <taxon>Bacteria</taxon>
        <taxon>Pseudomonadati</taxon>
        <taxon>Pseudomonadota</taxon>
        <taxon>Alphaproteobacteria</taxon>
        <taxon>Hyphomicrobiales</taxon>
        <taxon>Ancalomicrobiaceae</taxon>
        <taxon>Siculibacillus</taxon>
    </lineage>
</organism>
<dbReference type="AlphaFoldDB" id="A0A4Q9W000"/>
<accession>A0A4Q9W000</accession>
<dbReference type="InterPro" id="IPR038282">
    <property type="entry name" value="DUF2267_sf"/>
</dbReference>
<evidence type="ECO:0000313" key="1">
    <source>
        <dbReference type="EMBL" id="TBW41233.1"/>
    </source>
</evidence>
<evidence type="ECO:0000313" key="2">
    <source>
        <dbReference type="Proteomes" id="UP000292781"/>
    </source>
</evidence>
<dbReference type="Gene3D" id="1.10.490.110">
    <property type="entry name" value="Uncharacterized conserved protein DUF2267"/>
    <property type="match status" value="1"/>
</dbReference>
<name>A0A4Q9W000_9HYPH</name>
<dbReference type="OrthoDB" id="20942at2"/>
<dbReference type="Proteomes" id="UP000292781">
    <property type="component" value="Unassembled WGS sequence"/>
</dbReference>
<reference evidence="1 2" key="1">
    <citation type="submission" date="2019-02" db="EMBL/GenBank/DDBJ databases">
        <title>Siculibacillus lacustris gen. nov., sp. nov., a new rosette-forming bacterium isolated from a freshwater crater lake (Lake St. Ana, Romania).</title>
        <authorList>
            <person name="Felfoldi T."/>
            <person name="Marton Z."/>
            <person name="Szabo A."/>
            <person name="Mentes A."/>
            <person name="Boka K."/>
            <person name="Marialigeti K."/>
            <person name="Mathe I."/>
            <person name="Koncz M."/>
            <person name="Schumann P."/>
            <person name="Toth E."/>
        </authorList>
    </citation>
    <scope>NUCLEOTIDE SEQUENCE [LARGE SCALE GENOMIC DNA]</scope>
    <source>
        <strain evidence="1 2">SA-279</strain>
    </source>
</reference>
<keyword evidence="2" id="KW-1185">Reference proteome</keyword>